<dbReference type="EMBL" id="LT853692">
    <property type="protein sequence ID" value="SMQ45160.1"/>
    <property type="molecule type" value="Genomic_DNA"/>
</dbReference>
<dbReference type="GO" id="GO:0015203">
    <property type="term" value="F:polyamine transmembrane transporter activity"/>
    <property type="evidence" value="ECO:0007669"/>
    <property type="project" value="TreeGrafter"/>
</dbReference>
<feature type="transmembrane region" description="Helical" evidence="6">
    <location>
        <begin position="142"/>
        <end position="165"/>
    </location>
</feature>
<protein>
    <recommendedName>
        <fullName evidence="7">Major facilitator superfamily (MFS) profile domain-containing protein</fullName>
    </recommendedName>
</protein>
<evidence type="ECO:0000256" key="6">
    <source>
        <dbReference type="SAM" id="Phobius"/>
    </source>
</evidence>
<dbReference type="CDD" id="cd17323">
    <property type="entry name" value="MFS_Tpo1_MDR_like"/>
    <property type="match status" value="1"/>
</dbReference>
<keyword evidence="3 6" id="KW-1133">Transmembrane helix</keyword>
<dbReference type="InterPro" id="IPR036259">
    <property type="entry name" value="MFS_trans_sf"/>
</dbReference>
<feature type="transmembrane region" description="Helical" evidence="6">
    <location>
        <begin position="177"/>
        <end position="196"/>
    </location>
</feature>
<organism evidence="8 9">
    <name type="scientific">Zymoseptoria tritici (strain ST99CH_3D7)</name>
    <dbReference type="NCBI Taxonomy" id="1276538"/>
    <lineage>
        <taxon>Eukaryota</taxon>
        <taxon>Fungi</taxon>
        <taxon>Dikarya</taxon>
        <taxon>Ascomycota</taxon>
        <taxon>Pezizomycotina</taxon>
        <taxon>Dothideomycetes</taxon>
        <taxon>Dothideomycetidae</taxon>
        <taxon>Mycosphaerellales</taxon>
        <taxon>Mycosphaerellaceae</taxon>
        <taxon>Zymoseptoria</taxon>
    </lineage>
</organism>
<dbReference type="InterPro" id="IPR011701">
    <property type="entry name" value="MFS"/>
</dbReference>
<sequence length="611" mass="67357">MAQDSEKDSEKHPEDIEPSRSASTTEDDTNVQHPPPTVLSRKESPEPLPGLEDVDDEQPRRSRQHSTTSTHSSTSTRSDNSHHDPQLPPHRTRSRAQSSTRSTRPQPTIVPRSSRRGLFARFCLINEITNAFDYSRRMKWTITFIVAVAGSAAPMGSSIVLPALVDIARDFNSTATVVNLSVAFYMLSMSIFPLWWSSFSETLGRRTIYVVSFGLFLVFNVLSAVSTSIGMFIAMRVLSGGAAASVQAVGAGTIADVWEVKERGRAMGIFYLGPLCGPLLSPILGGVLAQTLGWRSAQWFLAIFAVLLFILIVLLLPETLRQRKSLSAAAEQEASEPNPDSTLRPTLTRITTQRSVALKAKKYTLILRRVFLDPLRIILYLQLPAVAILVAYAAVTFGSLYVLNISIQQTFSSAPYSYGSIIVGCLYIPNSAGYFISSIFGGRWVDKIMQREAVKAGRYDEKGRLQFIPEDRMKENAWLGMLIYPLSLIAYGWCAEYKVNVAAPMVANFFFGVGSMLIFALVTTMLTEFMPRKSSHGIALNNFVRNIFSCVGTIVTEPLIVAIGNGWLFLGLGVISLVSGGLTIWAMKRFGPRWREGMERGLERVAGGEKG</sequence>
<evidence type="ECO:0000256" key="4">
    <source>
        <dbReference type="ARBA" id="ARBA00023136"/>
    </source>
</evidence>
<comment type="subcellular location">
    <subcellularLocation>
        <location evidence="1">Membrane</location>
        <topology evidence="1">Multi-pass membrane protein</topology>
    </subcellularLocation>
</comment>
<feature type="compositionally biased region" description="Basic and acidic residues" evidence="5">
    <location>
        <begin position="1"/>
        <end position="18"/>
    </location>
</feature>
<accession>A0A1X7RD46</accession>
<feature type="transmembrane region" description="Helical" evidence="6">
    <location>
        <begin position="297"/>
        <end position="316"/>
    </location>
</feature>
<dbReference type="PANTHER" id="PTHR23502">
    <property type="entry name" value="MAJOR FACILITATOR SUPERFAMILY"/>
    <property type="match status" value="1"/>
</dbReference>
<evidence type="ECO:0000256" key="5">
    <source>
        <dbReference type="SAM" id="MobiDB-lite"/>
    </source>
</evidence>
<feature type="transmembrane region" description="Helical" evidence="6">
    <location>
        <begin position="501"/>
        <end position="522"/>
    </location>
</feature>
<reference evidence="8 9" key="1">
    <citation type="submission" date="2016-06" db="EMBL/GenBank/DDBJ databases">
        <authorList>
            <person name="Kjaerup R.B."/>
            <person name="Dalgaard T.S."/>
            <person name="Juul-Madsen H.R."/>
        </authorList>
    </citation>
    <scope>NUCLEOTIDE SEQUENCE [LARGE SCALE GENOMIC DNA]</scope>
</reference>
<gene>
    <name evidence="8" type="ORF">ZT3D7_G304</name>
</gene>
<dbReference type="SUPFAM" id="SSF103473">
    <property type="entry name" value="MFS general substrate transporter"/>
    <property type="match status" value="1"/>
</dbReference>
<keyword evidence="4 6" id="KW-0472">Membrane</keyword>
<dbReference type="PANTHER" id="PTHR23502:SF5">
    <property type="entry name" value="QUINIDINE RESISTANCE PROTEIN 3"/>
    <property type="match status" value="1"/>
</dbReference>
<proteinExistence type="predicted"/>
<evidence type="ECO:0000259" key="7">
    <source>
        <dbReference type="PROSITE" id="PS50850"/>
    </source>
</evidence>
<feature type="transmembrane region" description="Helical" evidence="6">
    <location>
        <begin position="377"/>
        <end position="401"/>
    </location>
</feature>
<evidence type="ECO:0000256" key="2">
    <source>
        <dbReference type="ARBA" id="ARBA00022692"/>
    </source>
</evidence>
<dbReference type="Proteomes" id="UP000215127">
    <property type="component" value="Chromosome 1"/>
</dbReference>
<feature type="transmembrane region" description="Helical" evidence="6">
    <location>
        <begin position="270"/>
        <end position="291"/>
    </location>
</feature>
<name>A0A1X7RD46_ZYMT9</name>
<dbReference type="Gene3D" id="1.20.1250.20">
    <property type="entry name" value="MFS general substrate transporter like domains"/>
    <property type="match status" value="1"/>
</dbReference>
<evidence type="ECO:0000313" key="9">
    <source>
        <dbReference type="Proteomes" id="UP000215127"/>
    </source>
</evidence>
<dbReference type="Pfam" id="PF07690">
    <property type="entry name" value="MFS_1"/>
    <property type="match status" value="1"/>
</dbReference>
<evidence type="ECO:0000256" key="1">
    <source>
        <dbReference type="ARBA" id="ARBA00004141"/>
    </source>
</evidence>
<feature type="compositionally biased region" description="Low complexity" evidence="5">
    <location>
        <begin position="65"/>
        <end position="78"/>
    </location>
</feature>
<feature type="domain" description="Major facilitator superfamily (MFS) profile" evidence="7">
    <location>
        <begin position="142"/>
        <end position="591"/>
    </location>
</feature>
<feature type="transmembrane region" description="Helical" evidence="6">
    <location>
        <begin position="421"/>
        <end position="441"/>
    </location>
</feature>
<feature type="transmembrane region" description="Helical" evidence="6">
    <location>
        <begin position="477"/>
        <end position="495"/>
    </location>
</feature>
<dbReference type="PROSITE" id="PS50850">
    <property type="entry name" value="MFS"/>
    <property type="match status" value="1"/>
</dbReference>
<feature type="transmembrane region" description="Helical" evidence="6">
    <location>
        <begin position="240"/>
        <end position="258"/>
    </location>
</feature>
<feature type="region of interest" description="Disordered" evidence="5">
    <location>
        <begin position="1"/>
        <end position="111"/>
    </location>
</feature>
<keyword evidence="2 6" id="KW-0812">Transmembrane</keyword>
<feature type="compositionally biased region" description="Low complexity" evidence="5">
    <location>
        <begin position="95"/>
        <end position="104"/>
    </location>
</feature>
<feature type="transmembrane region" description="Helical" evidence="6">
    <location>
        <begin position="208"/>
        <end position="234"/>
    </location>
</feature>
<dbReference type="GO" id="GO:0010509">
    <property type="term" value="P:intracellular polyamine homeostasis"/>
    <property type="evidence" value="ECO:0007669"/>
    <property type="project" value="TreeGrafter"/>
</dbReference>
<dbReference type="AlphaFoldDB" id="A0A1X7RD46"/>
<feature type="transmembrane region" description="Helical" evidence="6">
    <location>
        <begin position="567"/>
        <end position="587"/>
    </location>
</feature>
<feature type="transmembrane region" description="Helical" evidence="6">
    <location>
        <begin position="543"/>
        <end position="561"/>
    </location>
</feature>
<keyword evidence="9" id="KW-1185">Reference proteome</keyword>
<evidence type="ECO:0000313" key="8">
    <source>
        <dbReference type="EMBL" id="SMQ45160.1"/>
    </source>
</evidence>
<dbReference type="STRING" id="1276538.A0A1X7RD46"/>
<evidence type="ECO:0000256" key="3">
    <source>
        <dbReference type="ARBA" id="ARBA00022989"/>
    </source>
</evidence>
<dbReference type="InterPro" id="IPR020846">
    <property type="entry name" value="MFS_dom"/>
</dbReference>
<dbReference type="GO" id="GO:0005886">
    <property type="term" value="C:plasma membrane"/>
    <property type="evidence" value="ECO:0007669"/>
    <property type="project" value="TreeGrafter"/>
</dbReference>